<dbReference type="SMART" id="SM00822">
    <property type="entry name" value="PKS_KR"/>
    <property type="match status" value="1"/>
</dbReference>
<keyword evidence="3" id="KW-0521">NADP</keyword>
<dbReference type="PANTHER" id="PTHR44252">
    <property type="entry name" value="D-ERYTHRULOSE REDUCTASE"/>
    <property type="match status" value="1"/>
</dbReference>
<dbReference type="Proteomes" id="UP001642540">
    <property type="component" value="Unassembled WGS sequence"/>
</dbReference>
<evidence type="ECO:0000313" key="8">
    <source>
        <dbReference type="Proteomes" id="UP001642540"/>
    </source>
</evidence>
<sequence length="256" mass="27382">MSSSPKIGFHDKKILVTGAGRGIGKAIVAELYGRGAKVYALSKTHANLKSLTEEFPNVIPICVDLENWEETRKAVEPIEPLDCLINNAGVVEPLPILQVTPESFDTHFNVNLRGALNVSQIVAKKMITKGNGGSIVNISSVSGQKAISGLGPYCCSKAALDMLSKCLALELGANQIRVNSLVLGPVATDIANADNYEGVSNEKMDNCLEMLLRRTPTGKLFKPMSDVVNTILFLISNQTTQITGQCLALDGGFFCS</sequence>
<comment type="subunit">
    <text evidence="2">Homotetramer.</text>
</comment>
<name>A0ABP1RCL1_9HEXA</name>
<organism evidence="7 8">
    <name type="scientific">Orchesella dallaii</name>
    <dbReference type="NCBI Taxonomy" id="48710"/>
    <lineage>
        <taxon>Eukaryota</taxon>
        <taxon>Metazoa</taxon>
        <taxon>Ecdysozoa</taxon>
        <taxon>Arthropoda</taxon>
        <taxon>Hexapoda</taxon>
        <taxon>Collembola</taxon>
        <taxon>Entomobryomorpha</taxon>
        <taxon>Entomobryoidea</taxon>
        <taxon>Orchesellidae</taxon>
        <taxon>Orchesellinae</taxon>
        <taxon>Orchesella</taxon>
    </lineage>
</organism>
<reference evidence="7 8" key="1">
    <citation type="submission" date="2024-08" db="EMBL/GenBank/DDBJ databases">
        <authorList>
            <person name="Cucini C."/>
            <person name="Frati F."/>
        </authorList>
    </citation>
    <scope>NUCLEOTIDE SEQUENCE [LARGE SCALE GENOMIC DNA]</scope>
</reference>
<dbReference type="SUPFAM" id="SSF51735">
    <property type="entry name" value="NAD(P)-binding Rossmann-fold domains"/>
    <property type="match status" value="1"/>
</dbReference>
<comment type="caution">
    <text evidence="7">The sequence shown here is derived from an EMBL/GenBank/DDBJ whole genome shotgun (WGS) entry which is preliminary data.</text>
</comment>
<evidence type="ECO:0000256" key="1">
    <source>
        <dbReference type="ARBA" id="ARBA00006484"/>
    </source>
</evidence>
<dbReference type="Gene3D" id="3.40.50.720">
    <property type="entry name" value="NAD(P)-binding Rossmann-like Domain"/>
    <property type="match status" value="1"/>
</dbReference>
<dbReference type="InterPro" id="IPR051737">
    <property type="entry name" value="L-xylulose/Carbonyl_redctase"/>
</dbReference>
<evidence type="ECO:0000256" key="4">
    <source>
        <dbReference type="ARBA" id="ARBA00023002"/>
    </source>
</evidence>
<dbReference type="PROSITE" id="PS00061">
    <property type="entry name" value="ADH_SHORT"/>
    <property type="match status" value="1"/>
</dbReference>
<dbReference type="PRINTS" id="PR00081">
    <property type="entry name" value="GDHRDH"/>
</dbReference>
<comment type="similarity">
    <text evidence="1 5">Belongs to the short-chain dehydrogenases/reductases (SDR) family.</text>
</comment>
<accession>A0ABP1RCL1</accession>
<protein>
    <recommendedName>
        <fullName evidence="6">Ketoreductase domain-containing protein</fullName>
    </recommendedName>
</protein>
<keyword evidence="8" id="KW-1185">Reference proteome</keyword>
<dbReference type="EMBL" id="CAXLJM020000067">
    <property type="protein sequence ID" value="CAL8122220.1"/>
    <property type="molecule type" value="Genomic_DNA"/>
</dbReference>
<evidence type="ECO:0000256" key="5">
    <source>
        <dbReference type="RuleBase" id="RU000363"/>
    </source>
</evidence>
<evidence type="ECO:0000256" key="2">
    <source>
        <dbReference type="ARBA" id="ARBA00011881"/>
    </source>
</evidence>
<evidence type="ECO:0000313" key="7">
    <source>
        <dbReference type="EMBL" id="CAL8122220.1"/>
    </source>
</evidence>
<dbReference type="InterPro" id="IPR020904">
    <property type="entry name" value="Sc_DH/Rdtase_CS"/>
</dbReference>
<dbReference type="InterPro" id="IPR036291">
    <property type="entry name" value="NAD(P)-bd_dom_sf"/>
</dbReference>
<dbReference type="Pfam" id="PF00106">
    <property type="entry name" value="adh_short"/>
    <property type="match status" value="1"/>
</dbReference>
<dbReference type="InterPro" id="IPR002347">
    <property type="entry name" value="SDR_fam"/>
</dbReference>
<dbReference type="PANTHER" id="PTHR44252:SF3">
    <property type="entry name" value="D-ERYTHRULOSE REDUCTASE-RELATED"/>
    <property type="match status" value="1"/>
</dbReference>
<feature type="domain" description="Ketoreductase" evidence="6">
    <location>
        <begin position="12"/>
        <end position="190"/>
    </location>
</feature>
<proteinExistence type="inferred from homology"/>
<evidence type="ECO:0000256" key="3">
    <source>
        <dbReference type="ARBA" id="ARBA00022857"/>
    </source>
</evidence>
<dbReference type="InterPro" id="IPR057326">
    <property type="entry name" value="KR_dom"/>
</dbReference>
<dbReference type="PRINTS" id="PR00080">
    <property type="entry name" value="SDRFAMILY"/>
</dbReference>
<keyword evidence="4" id="KW-0560">Oxidoreductase</keyword>
<evidence type="ECO:0000259" key="6">
    <source>
        <dbReference type="SMART" id="SM00822"/>
    </source>
</evidence>
<gene>
    <name evidence="7" type="ORF">ODALV1_LOCUS19724</name>
</gene>